<dbReference type="InParanoid" id="A0A286UN52"/>
<evidence type="ECO:0000256" key="1">
    <source>
        <dbReference type="ARBA" id="ARBA00004123"/>
    </source>
</evidence>
<dbReference type="GO" id="GO:0006369">
    <property type="term" value="P:termination of RNA polymerase II transcription"/>
    <property type="evidence" value="ECO:0007669"/>
    <property type="project" value="TreeGrafter"/>
</dbReference>
<dbReference type="EMBL" id="NBII01000003">
    <property type="protein sequence ID" value="PAV20992.1"/>
    <property type="molecule type" value="Genomic_DNA"/>
</dbReference>
<dbReference type="OrthoDB" id="10018982at2759"/>
<dbReference type="PANTHER" id="PTHR13321">
    <property type="entry name" value="MEDIATOR OF RNA POLYMERASE II TRANSCRIPTION, SUBUNIT 18"/>
    <property type="match status" value="1"/>
</dbReference>
<dbReference type="AlphaFoldDB" id="A0A286UN52"/>
<dbReference type="GO" id="GO:0003712">
    <property type="term" value="F:transcription coregulator activity"/>
    <property type="evidence" value="ECO:0007669"/>
    <property type="project" value="InterPro"/>
</dbReference>
<reference evidence="9 10" key="1">
    <citation type="journal article" date="2017" name="Mol. Ecol.">
        <title>Comparative and population genomic landscape of Phellinus noxius: A hypervariable fungus causing root rot in trees.</title>
        <authorList>
            <person name="Chung C.L."/>
            <person name="Lee T.J."/>
            <person name="Akiba M."/>
            <person name="Lee H.H."/>
            <person name="Kuo T.H."/>
            <person name="Liu D."/>
            <person name="Ke H.M."/>
            <person name="Yokoi T."/>
            <person name="Roa M.B."/>
            <person name="Lu M.J."/>
            <person name="Chang Y.Y."/>
            <person name="Ann P.J."/>
            <person name="Tsai J.N."/>
            <person name="Chen C.Y."/>
            <person name="Tzean S.S."/>
            <person name="Ota Y."/>
            <person name="Hattori T."/>
            <person name="Sahashi N."/>
            <person name="Liou R.F."/>
            <person name="Kikuchi T."/>
            <person name="Tsai I.J."/>
        </authorList>
    </citation>
    <scope>NUCLEOTIDE SEQUENCE [LARGE SCALE GENOMIC DNA]</scope>
    <source>
        <strain evidence="9 10">FFPRI411160</strain>
    </source>
</reference>
<dbReference type="Proteomes" id="UP000217199">
    <property type="component" value="Unassembled WGS sequence"/>
</dbReference>
<evidence type="ECO:0000313" key="9">
    <source>
        <dbReference type="EMBL" id="PAV20992.1"/>
    </source>
</evidence>
<evidence type="ECO:0000256" key="6">
    <source>
        <dbReference type="ARBA" id="ARBA00023242"/>
    </source>
</evidence>
<dbReference type="InterPro" id="IPR019095">
    <property type="entry name" value="Mediator_Med18"/>
</dbReference>
<dbReference type="STRING" id="2282107.A0A286UN52"/>
<keyword evidence="4 8" id="KW-0805">Transcription regulation</keyword>
<comment type="subcellular location">
    <subcellularLocation>
        <location evidence="1 8">Nucleus</location>
    </subcellularLocation>
</comment>
<dbReference type="GO" id="GO:0016592">
    <property type="term" value="C:mediator complex"/>
    <property type="evidence" value="ECO:0007669"/>
    <property type="project" value="InterPro"/>
</dbReference>
<keyword evidence="5 8" id="KW-0804">Transcription</keyword>
<comment type="function">
    <text evidence="8">Component of the Mediator complex, a coactivator involved in the regulated transcription of nearly all RNA polymerase II-dependent genes. Mediator functions as a bridge to convey information from gene-specific regulatory proteins to the basal RNA polymerase II transcription machinery. Mediator is recruited to promoters by direct interactions with regulatory proteins and serves as a scaffold for the assembly of a functional preinitiation complex with RNA polymerase II and the general transcription factors.</text>
</comment>
<accession>A0A286UN52</accession>
<evidence type="ECO:0000256" key="3">
    <source>
        <dbReference type="ARBA" id="ARBA00019612"/>
    </source>
</evidence>
<comment type="subunit">
    <text evidence="8">Component of the Mediator complex.</text>
</comment>
<evidence type="ECO:0000256" key="2">
    <source>
        <dbReference type="ARBA" id="ARBA00009814"/>
    </source>
</evidence>
<keyword evidence="8" id="KW-0010">Activator</keyword>
<dbReference type="Pfam" id="PF09637">
    <property type="entry name" value="Med18"/>
    <property type="match status" value="1"/>
</dbReference>
<evidence type="ECO:0000256" key="8">
    <source>
        <dbReference type="RuleBase" id="RU364150"/>
    </source>
</evidence>
<comment type="similarity">
    <text evidence="2 8">Belongs to the Mediator complex subunit 18 family.</text>
</comment>
<gene>
    <name evidence="8" type="primary">MED18</name>
    <name evidence="9" type="ORF">PNOK_0361900</name>
</gene>
<protein>
    <recommendedName>
        <fullName evidence="3 8">Mediator of RNA polymerase II transcription subunit 18</fullName>
    </recommendedName>
    <alternativeName>
        <fullName evidence="7 8">Mediator complex subunit 18</fullName>
    </alternativeName>
</protein>
<dbReference type="Gene3D" id="2.40.320.10">
    <property type="entry name" value="Hypothetical Protein Pfu-838710-001"/>
    <property type="match status" value="1"/>
</dbReference>
<organism evidence="9 10">
    <name type="scientific">Pyrrhoderma noxium</name>
    <dbReference type="NCBI Taxonomy" id="2282107"/>
    <lineage>
        <taxon>Eukaryota</taxon>
        <taxon>Fungi</taxon>
        <taxon>Dikarya</taxon>
        <taxon>Basidiomycota</taxon>
        <taxon>Agaricomycotina</taxon>
        <taxon>Agaricomycetes</taxon>
        <taxon>Hymenochaetales</taxon>
        <taxon>Hymenochaetaceae</taxon>
        <taxon>Pyrrhoderma</taxon>
    </lineage>
</organism>
<sequence>MSHLYEVALYGEFFSKDLKPILNRFTLHSETASEMHSREVVFEPLDAQVQRSQGIEPIFLRCRKELLEPESAWAMYCYLKPESARQHPEATVRPWALCSIHDDALSFASALGYVQRTQLYKKGYAFRRGPIVIHMFQQEQVESGTGKPIPAHVDTLWEVEVKTANPVRNTQENPISKTIEAVLEVQTLMKGLLDLRRKDA</sequence>
<keyword evidence="6 8" id="KW-0539">Nucleus</keyword>
<evidence type="ECO:0000313" key="10">
    <source>
        <dbReference type="Proteomes" id="UP000217199"/>
    </source>
</evidence>
<dbReference type="PANTHER" id="PTHR13321:SF2">
    <property type="entry name" value="MEDIATOR OF RNA POLYMERASE II TRANSCRIPTION SUBUNIT 18"/>
    <property type="match status" value="1"/>
</dbReference>
<proteinExistence type="inferred from homology"/>
<evidence type="ECO:0000256" key="7">
    <source>
        <dbReference type="ARBA" id="ARBA00032012"/>
    </source>
</evidence>
<comment type="caution">
    <text evidence="9">The sequence shown here is derived from an EMBL/GenBank/DDBJ whole genome shotgun (WGS) entry which is preliminary data.</text>
</comment>
<keyword evidence="10" id="KW-1185">Reference proteome</keyword>
<dbReference type="GO" id="GO:0070847">
    <property type="term" value="C:core mediator complex"/>
    <property type="evidence" value="ECO:0007669"/>
    <property type="project" value="TreeGrafter"/>
</dbReference>
<name>A0A286UN52_9AGAM</name>
<evidence type="ECO:0000256" key="4">
    <source>
        <dbReference type="ARBA" id="ARBA00023015"/>
    </source>
</evidence>
<dbReference type="GO" id="GO:0006357">
    <property type="term" value="P:regulation of transcription by RNA polymerase II"/>
    <property type="evidence" value="ECO:0007669"/>
    <property type="project" value="InterPro"/>
</dbReference>
<evidence type="ECO:0000256" key="5">
    <source>
        <dbReference type="ARBA" id="ARBA00023163"/>
    </source>
</evidence>